<dbReference type="PROSITE" id="PS50969">
    <property type="entry name" value="FCP1"/>
    <property type="match status" value="1"/>
</dbReference>
<comment type="similarity">
    <text evidence="1">Belongs to the TIM50 family.</text>
</comment>
<dbReference type="InterPro" id="IPR036412">
    <property type="entry name" value="HAD-like_sf"/>
</dbReference>
<dbReference type="GO" id="GO:0015031">
    <property type="term" value="P:protein transport"/>
    <property type="evidence" value="ECO:0007669"/>
    <property type="project" value="UniProtKB-KW"/>
</dbReference>
<feature type="domain" description="FCP1 homology" evidence="3">
    <location>
        <begin position="227"/>
        <end position="480"/>
    </location>
</feature>
<evidence type="ECO:0000313" key="5">
    <source>
        <dbReference type="Proteomes" id="UP000515908"/>
    </source>
</evidence>
<dbReference type="EMBL" id="LR877171">
    <property type="protein sequence ID" value="CAD2222697.1"/>
    <property type="molecule type" value="Genomic_DNA"/>
</dbReference>
<keyword evidence="5" id="KW-1185">Reference proteome</keyword>
<dbReference type="AlphaFoldDB" id="A0A7G2CU15"/>
<organism evidence="4 5">
    <name type="scientific">Angomonas deanei</name>
    <dbReference type="NCBI Taxonomy" id="59799"/>
    <lineage>
        <taxon>Eukaryota</taxon>
        <taxon>Discoba</taxon>
        <taxon>Euglenozoa</taxon>
        <taxon>Kinetoplastea</taxon>
        <taxon>Metakinetoplastina</taxon>
        <taxon>Trypanosomatida</taxon>
        <taxon>Trypanosomatidae</taxon>
        <taxon>Strigomonadinae</taxon>
        <taxon>Angomonas</taxon>
    </lineage>
</organism>
<dbReference type="GO" id="GO:0005744">
    <property type="term" value="C:TIM23 mitochondrial import inner membrane translocase complex"/>
    <property type="evidence" value="ECO:0007669"/>
    <property type="project" value="UniProtKB-UniRule"/>
</dbReference>
<evidence type="ECO:0000256" key="1">
    <source>
        <dbReference type="RuleBase" id="RU365079"/>
    </source>
</evidence>
<dbReference type="InterPro" id="IPR004274">
    <property type="entry name" value="FCP1_dom"/>
</dbReference>
<dbReference type="InterPro" id="IPR050365">
    <property type="entry name" value="TIM50"/>
</dbReference>
<dbReference type="InterPro" id="IPR023214">
    <property type="entry name" value="HAD_sf"/>
</dbReference>
<dbReference type="CDD" id="cd07521">
    <property type="entry name" value="HAD_FCP1-like"/>
    <property type="match status" value="1"/>
</dbReference>
<accession>A0A7G2CU15</accession>
<name>A0A7G2CU15_9TRYP</name>
<dbReference type="SMART" id="SM00577">
    <property type="entry name" value="CPDc"/>
    <property type="match status" value="1"/>
</dbReference>
<feature type="compositionally biased region" description="Polar residues" evidence="2">
    <location>
        <begin position="393"/>
        <end position="403"/>
    </location>
</feature>
<evidence type="ECO:0000256" key="2">
    <source>
        <dbReference type="SAM" id="MobiDB-lite"/>
    </source>
</evidence>
<dbReference type="Proteomes" id="UP000515908">
    <property type="component" value="Chromosome 27"/>
</dbReference>
<keyword evidence="1" id="KW-0809">Transit peptide</keyword>
<keyword evidence="1" id="KW-0813">Transport</keyword>
<dbReference type="SUPFAM" id="SSF56784">
    <property type="entry name" value="HAD-like"/>
    <property type="match status" value="1"/>
</dbReference>
<dbReference type="VEuPathDB" id="TriTrypDB:ADEAN_001024400"/>
<comment type="function">
    <text evidence="1">Essential component of the TIM23 complex, a complex that mediates the translocation of transit peptide-containing proteins across the mitochondrial inner membrane.</text>
</comment>
<dbReference type="PANTHER" id="PTHR12210">
    <property type="entry name" value="DULLARD PROTEIN PHOSPHATASE"/>
    <property type="match status" value="1"/>
</dbReference>
<feature type="compositionally biased region" description="Basic and acidic residues" evidence="2">
    <location>
        <begin position="367"/>
        <end position="391"/>
    </location>
</feature>
<reference evidence="4 5" key="1">
    <citation type="submission" date="2020-08" db="EMBL/GenBank/DDBJ databases">
        <authorList>
            <person name="Newling K."/>
            <person name="Davey J."/>
            <person name="Forrester S."/>
        </authorList>
    </citation>
    <scope>NUCLEOTIDE SEQUENCE [LARGE SCALE GENOMIC DNA]</scope>
    <source>
        <strain evidence="5">Crithidia deanei Carvalho (ATCC PRA-265)</strain>
    </source>
</reference>
<feature type="region of interest" description="Disordered" evidence="2">
    <location>
        <begin position="346"/>
        <end position="407"/>
    </location>
</feature>
<comment type="subunit">
    <text evidence="1">Component of the TIM23 complex.</text>
</comment>
<keyword evidence="1" id="KW-0811">Translocation</keyword>
<sequence>MSTYITWLWQNIIDAYVTVTVVNLWSEGLDSFIHIYETLYVLCFFVFGRSHRDFPAPRSSLVTDAGIKTPRVEDMVEFGEGKAADDSDSDVVIQRRLLLGRKGEITEWYPALPGRPVVNDTSNFTLSKNLHQLVRKVIGLLRPFTAQSVLGGKHSPPVWPSHYTQRASDTVSVDTRAEEYSSSTNYTSANQISKRKRVYNRVNLNASDSKGKNTMAGISGRHVLTYPATRQKVLVIDLDETLCHVSTSTASMHFSPTFSEVLPTTSGAELYHVWERPYARLFLTTAAKFFNLVLFTSASPPYADTILKHIDPQGVLARRYYRQHCRPMSRGDLAKLVAQRRASDGRPGVLLSDRGTRGETTLVSSDGGHDNPLRADHGNFTDYETTDREDACGQSSTVETGSFSHRPKPVINENSKVLVKDLKILKVPPELLIMIDNSEECTLLNRENALIIPPYIPSEDRKETHDDEVLLGLISLLECLLPVPDVRSILRHGNLSV</sequence>
<dbReference type="Pfam" id="PF03031">
    <property type="entry name" value="NIF"/>
    <property type="match status" value="2"/>
</dbReference>
<protein>
    <recommendedName>
        <fullName evidence="1">Mitochondrial import inner membrane translocase subunit TIM50</fullName>
    </recommendedName>
</protein>
<comment type="subcellular location">
    <subcellularLocation>
        <location evidence="1">Mitochondrion inner membrane</location>
        <topology evidence="1">Single-pass membrane protein</topology>
    </subcellularLocation>
</comment>
<keyword evidence="1" id="KW-0496">Mitochondrion</keyword>
<gene>
    <name evidence="4" type="ORF">ADEAN_001024400</name>
</gene>
<proteinExistence type="inferred from homology"/>
<evidence type="ECO:0000259" key="3">
    <source>
        <dbReference type="PROSITE" id="PS50969"/>
    </source>
</evidence>
<keyword evidence="1" id="KW-0653">Protein transport</keyword>
<dbReference type="Gene3D" id="3.40.50.1000">
    <property type="entry name" value="HAD superfamily/HAD-like"/>
    <property type="match status" value="2"/>
</dbReference>
<evidence type="ECO:0000313" key="4">
    <source>
        <dbReference type="EMBL" id="CAD2222697.1"/>
    </source>
</evidence>